<sequence>MDALLSGSFDSSNPNLQEFLDEYSQSAADRHSELAASTASHNQPGELPESSRRAKRRKLDSDRISSSFAGFRYGRYGQVEPGQLKMEIVSCDGGIFPDEGRRYAVENILRNDPTVYCTEGSRCNIVLRHQGATVFTLQELVIKAPRSNYTAPVQEGMVFVAMQEDHLLTRTAQYQIQYSSVRLSPRDSLHHHVPIISVRHNADGTTMTNAQVRARRLYEIGRDDEDQMDVRVAQIPPEFRTVTPSHGAAIEYGDEDADDVDSHEWHSESWRSRRANGLNLGPSESDSSEDDDTLHAYNRYVPDDRLHRRHAPHNTALAAAAEAAQVATQEAVRAVGGEMLAPNARFFIERDKSKCTITFDPPVSGRFILLKMWSPHQDPSGNIDIQAVVAKGFAGPRYFPSIELR</sequence>
<dbReference type="STRING" id="196109.A0A136JAW5"/>
<organism evidence="2 3">
    <name type="scientific">Microdochium bolleyi</name>
    <dbReference type="NCBI Taxonomy" id="196109"/>
    <lineage>
        <taxon>Eukaryota</taxon>
        <taxon>Fungi</taxon>
        <taxon>Dikarya</taxon>
        <taxon>Ascomycota</taxon>
        <taxon>Pezizomycotina</taxon>
        <taxon>Sordariomycetes</taxon>
        <taxon>Xylariomycetidae</taxon>
        <taxon>Xylariales</taxon>
        <taxon>Microdochiaceae</taxon>
        <taxon>Microdochium</taxon>
    </lineage>
</organism>
<keyword evidence="3" id="KW-1185">Reference proteome</keyword>
<dbReference type="InParanoid" id="A0A136JAW5"/>
<evidence type="ECO:0000256" key="1">
    <source>
        <dbReference type="SAM" id="MobiDB-lite"/>
    </source>
</evidence>
<dbReference type="AlphaFoldDB" id="A0A136JAW5"/>
<name>A0A136JAW5_9PEZI</name>
<evidence type="ECO:0000313" key="2">
    <source>
        <dbReference type="EMBL" id="KXJ94311.1"/>
    </source>
</evidence>
<proteinExistence type="predicted"/>
<evidence type="ECO:0000313" key="3">
    <source>
        <dbReference type="Proteomes" id="UP000070501"/>
    </source>
</evidence>
<dbReference type="Proteomes" id="UP000070501">
    <property type="component" value="Unassembled WGS sequence"/>
</dbReference>
<dbReference type="OrthoDB" id="2351940at2759"/>
<feature type="region of interest" description="Disordered" evidence="1">
    <location>
        <begin position="1"/>
        <end position="61"/>
    </location>
</feature>
<accession>A0A136JAW5</accession>
<reference evidence="3" key="1">
    <citation type="submission" date="2016-02" db="EMBL/GenBank/DDBJ databases">
        <title>Draft genome sequence of Microdochium bolleyi, a fungal endophyte of beachgrass.</title>
        <authorList>
            <consortium name="DOE Joint Genome Institute"/>
            <person name="David A.S."/>
            <person name="May G."/>
            <person name="Haridas S."/>
            <person name="Lim J."/>
            <person name="Wang M."/>
            <person name="Labutti K."/>
            <person name="Lipzen A."/>
            <person name="Barry K."/>
            <person name="Grigoriev I.V."/>
        </authorList>
    </citation>
    <scope>NUCLEOTIDE SEQUENCE [LARGE SCALE GENOMIC DNA]</scope>
    <source>
        <strain evidence="3">J235TASD1</strain>
    </source>
</reference>
<protein>
    <submittedName>
        <fullName evidence="2">Uncharacterized protein</fullName>
    </submittedName>
</protein>
<gene>
    <name evidence="2" type="ORF">Micbo1qcDRAFT_173135</name>
</gene>
<dbReference type="EMBL" id="KQ964247">
    <property type="protein sequence ID" value="KXJ94311.1"/>
    <property type="molecule type" value="Genomic_DNA"/>
</dbReference>